<comment type="similarity">
    <text evidence="2">Belongs to the TfdA dioxygenase family.</text>
</comment>
<dbReference type="SUPFAM" id="SSF51197">
    <property type="entry name" value="Clavaminate synthase-like"/>
    <property type="match status" value="1"/>
</dbReference>
<evidence type="ECO:0000256" key="1">
    <source>
        <dbReference type="ARBA" id="ARBA00001954"/>
    </source>
</evidence>
<keyword evidence="3" id="KW-0479">Metal-binding</keyword>
<keyword evidence="9" id="KW-1185">Reference proteome</keyword>
<gene>
    <name evidence="8" type="ORF">BDQ12DRAFT_625029</name>
</gene>
<feature type="non-terminal residue" evidence="8">
    <location>
        <position position="397"/>
    </location>
</feature>
<comment type="cofactor">
    <cofactor evidence="1">
        <name>Fe(2+)</name>
        <dbReference type="ChEBI" id="CHEBI:29033"/>
    </cofactor>
</comment>
<dbReference type="Gene3D" id="3.60.130.10">
    <property type="entry name" value="Clavaminate synthase-like"/>
    <property type="match status" value="1"/>
</dbReference>
<dbReference type="OrthoDB" id="93019at2759"/>
<dbReference type="InterPro" id="IPR042098">
    <property type="entry name" value="TauD-like_sf"/>
</dbReference>
<evidence type="ECO:0000256" key="3">
    <source>
        <dbReference type="ARBA" id="ARBA00022723"/>
    </source>
</evidence>
<dbReference type="AlphaFoldDB" id="A0A5C3MA00"/>
<proteinExistence type="inferred from homology"/>
<keyword evidence="5" id="KW-0560">Oxidoreductase</keyword>
<evidence type="ECO:0000256" key="2">
    <source>
        <dbReference type="ARBA" id="ARBA00005896"/>
    </source>
</evidence>
<dbReference type="Pfam" id="PF02668">
    <property type="entry name" value="TauD"/>
    <property type="match status" value="1"/>
</dbReference>
<dbReference type="InterPro" id="IPR051178">
    <property type="entry name" value="TfdA_dioxygenase"/>
</dbReference>
<accession>A0A5C3MA00</accession>
<reference evidence="8 9" key="1">
    <citation type="journal article" date="2019" name="Nat. Ecol. Evol.">
        <title>Megaphylogeny resolves global patterns of mushroom evolution.</title>
        <authorList>
            <person name="Varga T."/>
            <person name="Krizsan K."/>
            <person name="Foldi C."/>
            <person name="Dima B."/>
            <person name="Sanchez-Garcia M."/>
            <person name="Sanchez-Ramirez S."/>
            <person name="Szollosi G.J."/>
            <person name="Szarkandi J.G."/>
            <person name="Papp V."/>
            <person name="Albert L."/>
            <person name="Andreopoulos W."/>
            <person name="Angelini C."/>
            <person name="Antonin V."/>
            <person name="Barry K.W."/>
            <person name="Bougher N.L."/>
            <person name="Buchanan P."/>
            <person name="Buyck B."/>
            <person name="Bense V."/>
            <person name="Catcheside P."/>
            <person name="Chovatia M."/>
            <person name="Cooper J."/>
            <person name="Damon W."/>
            <person name="Desjardin D."/>
            <person name="Finy P."/>
            <person name="Geml J."/>
            <person name="Haridas S."/>
            <person name="Hughes K."/>
            <person name="Justo A."/>
            <person name="Karasinski D."/>
            <person name="Kautmanova I."/>
            <person name="Kiss B."/>
            <person name="Kocsube S."/>
            <person name="Kotiranta H."/>
            <person name="LaButti K.M."/>
            <person name="Lechner B.E."/>
            <person name="Liimatainen K."/>
            <person name="Lipzen A."/>
            <person name="Lukacs Z."/>
            <person name="Mihaltcheva S."/>
            <person name="Morgado L.N."/>
            <person name="Niskanen T."/>
            <person name="Noordeloos M.E."/>
            <person name="Ohm R.A."/>
            <person name="Ortiz-Santana B."/>
            <person name="Ovrebo C."/>
            <person name="Racz N."/>
            <person name="Riley R."/>
            <person name="Savchenko A."/>
            <person name="Shiryaev A."/>
            <person name="Soop K."/>
            <person name="Spirin V."/>
            <person name="Szebenyi C."/>
            <person name="Tomsovsky M."/>
            <person name="Tulloss R.E."/>
            <person name="Uehling J."/>
            <person name="Grigoriev I.V."/>
            <person name="Vagvolgyi C."/>
            <person name="Papp T."/>
            <person name="Martin F.M."/>
            <person name="Miettinen O."/>
            <person name="Hibbett D.S."/>
            <person name="Nagy L.G."/>
        </authorList>
    </citation>
    <scope>NUCLEOTIDE SEQUENCE [LARGE SCALE GENOMIC DNA]</scope>
    <source>
        <strain evidence="8 9">CBS 166.37</strain>
    </source>
</reference>
<dbReference type="Proteomes" id="UP000308652">
    <property type="component" value="Unassembled WGS sequence"/>
</dbReference>
<sequence length="397" mass="45041">MPINLVSLSFPATLDRETFGERIGREVKGVHPGKLNEEEFQMVESALYEHDMLLFRNVDLTPEQQYRLVKAFDPTSESYGHGNFNVDGTKKSILHSYITSIPRAPQVQLIGHGLVRDHEGIPEITLKHGRHADFHKTRVRIEDEEKGTTRFFRWHMDAALYDLSPPRVTTLYGIKVPKGPMQTVRYDDGTGDELKVTLGTTAFASGKVMFDILPKELKSLAVRARAKYAPHPFEWMRGARAVSTGLGLESDGQETPLDELSAWEEERVKAYPFLWKNPVTGMLYLQVHPCAIREIHIDPLPEGANREGALYPDGAHITDLEEVRNLVYKMLRPGIAPSLVYPHPWEEKDLILFNNRGFIHSVVGVFTKDQIRIFHQCNLAASDEPIGPNEDDVNRWA</sequence>
<keyword evidence="6" id="KW-0408">Iron</keyword>
<evidence type="ECO:0000259" key="7">
    <source>
        <dbReference type="Pfam" id="PF02668"/>
    </source>
</evidence>
<keyword evidence="4" id="KW-0223">Dioxygenase</keyword>
<name>A0A5C3MA00_9AGAR</name>
<evidence type="ECO:0000256" key="6">
    <source>
        <dbReference type="ARBA" id="ARBA00023004"/>
    </source>
</evidence>
<dbReference type="GO" id="GO:0046872">
    <property type="term" value="F:metal ion binding"/>
    <property type="evidence" value="ECO:0007669"/>
    <property type="project" value="UniProtKB-KW"/>
</dbReference>
<organism evidence="8 9">
    <name type="scientific">Crucibulum laeve</name>
    <dbReference type="NCBI Taxonomy" id="68775"/>
    <lineage>
        <taxon>Eukaryota</taxon>
        <taxon>Fungi</taxon>
        <taxon>Dikarya</taxon>
        <taxon>Basidiomycota</taxon>
        <taxon>Agaricomycotina</taxon>
        <taxon>Agaricomycetes</taxon>
        <taxon>Agaricomycetidae</taxon>
        <taxon>Agaricales</taxon>
        <taxon>Agaricineae</taxon>
        <taxon>Nidulariaceae</taxon>
        <taxon>Crucibulum</taxon>
    </lineage>
</organism>
<dbReference type="GO" id="GO:0051213">
    <property type="term" value="F:dioxygenase activity"/>
    <property type="evidence" value="ECO:0007669"/>
    <property type="project" value="UniProtKB-KW"/>
</dbReference>
<evidence type="ECO:0000313" key="9">
    <source>
        <dbReference type="Proteomes" id="UP000308652"/>
    </source>
</evidence>
<evidence type="ECO:0000256" key="5">
    <source>
        <dbReference type="ARBA" id="ARBA00023002"/>
    </source>
</evidence>
<dbReference type="EMBL" id="ML213593">
    <property type="protein sequence ID" value="TFK42100.1"/>
    <property type="molecule type" value="Genomic_DNA"/>
</dbReference>
<evidence type="ECO:0000256" key="4">
    <source>
        <dbReference type="ARBA" id="ARBA00022964"/>
    </source>
</evidence>
<dbReference type="InterPro" id="IPR003819">
    <property type="entry name" value="TauD/TfdA-like"/>
</dbReference>
<dbReference type="PANTHER" id="PTHR43779">
    <property type="entry name" value="DIOXYGENASE RV0097-RELATED"/>
    <property type="match status" value="1"/>
</dbReference>
<evidence type="ECO:0000313" key="8">
    <source>
        <dbReference type="EMBL" id="TFK42100.1"/>
    </source>
</evidence>
<protein>
    <submittedName>
        <fullName evidence="8">Clavaminate synthase-like protein</fullName>
    </submittedName>
</protein>
<feature type="domain" description="TauD/TfdA-like" evidence="7">
    <location>
        <begin position="21"/>
        <end position="376"/>
    </location>
</feature>
<dbReference type="PANTHER" id="PTHR43779:SF2">
    <property type="entry name" value="ALPHA-KETOGLUTARATE-DEPENDENT XANTHINE DIOXYGENASE XAN1"/>
    <property type="match status" value="1"/>
</dbReference>
<dbReference type="STRING" id="68775.A0A5C3MA00"/>